<evidence type="ECO:0000256" key="8">
    <source>
        <dbReference type="SAM" id="Phobius"/>
    </source>
</evidence>
<dbReference type="PROSITE" id="PS50850">
    <property type="entry name" value="MFS"/>
    <property type="match status" value="1"/>
</dbReference>
<dbReference type="InterPro" id="IPR020846">
    <property type="entry name" value="MFS_dom"/>
</dbReference>
<dbReference type="InterPro" id="IPR010290">
    <property type="entry name" value="TM_effector"/>
</dbReference>
<evidence type="ECO:0000313" key="11">
    <source>
        <dbReference type="Proteomes" id="UP000622552"/>
    </source>
</evidence>
<evidence type="ECO:0000256" key="2">
    <source>
        <dbReference type="ARBA" id="ARBA00022448"/>
    </source>
</evidence>
<sequence>MTAPRASLFRHPDFRRLWAADAVSQTGTAVTLVALPLVAIGTLHAGPAQVGWLVTFEYLAFLLIGLPAGAWVDRARPRRVMLAGDLGRAAMLGSVPVAGALGVLTLPQLYLVAFGLSVCTVFFDVAYGSYLPALVSDDQVVAGNVALEVTRNVAGIGGPGLGGLVVATVTAPFAVAVDAVSYLASAAFLSRIRRADVRPDPLAGARLWLEIRAGLRFVFGHPLLRVITVTGAISNLAGVLGSSMLLVLLAGQLRLSPGLCGLVFSAEAVGGVLGALVAERFMARLGQGRAMWVSMLVSSVLWLAAVPLFQADARLAGALLLHCLGWVVFMTFKISAVGFRQRVCPPELLGRMTATVRFVMWGAMPVGALLGGLLGQTFGARPAMWAGAVLELLAVLPVLLSPVRGMRDLPSTPGPQPAAPVAADAVGPDVPVGSPR</sequence>
<feature type="transmembrane region" description="Helical" evidence="8">
    <location>
        <begin position="50"/>
        <end position="72"/>
    </location>
</feature>
<dbReference type="CDD" id="cd06173">
    <property type="entry name" value="MFS_MefA_like"/>
    <property type="match status" value="1"/>
</dbReference>
<evidence type="ECO:0000256" key="3">
    <source>
        <dbReference type="ARBA" id="ARBA00022475"/>
    </source>
</evidence>
<dbReference type="SUPFAM" id="SSF103473">
    <property type="entry name" value="MFS general substrate transporter"/>
    <property type="match status" value="1"/>
</dbReference>
<dbReference type="Proteomes" id="UP000622552">
    <property type="component" value="Unassembled WGS sequence"/>
</dbReference>
<protein>
    <submittedName>
        <fullName evidence="10">MFS family permease</fullName>
    </submittedName>
</protein>
<dbReference type="Pfam" id="PF05977">
    <property type="entry name" value="MFS_3"/>
    <property type="match status" value="1"/>
</dbReference>
<evidence type="ECO:0000256" key="5">
    <source>
        <dbReference type="ARBA" id="ARBA00022989"/>
    </source>
</evidence>
<dbReference type="EMBL" id="JADOUF010000001">
    <property type="protein sequence ID" value="MBG6133921.1"/>
    <property type="molecule type" value="Genomic_DNA"/>
</dbReference>
<feature type="transmembrane region" description="Helical" evidence="8">
    <location>
        <begin position="290"/>
        <end position="309"/>
    </location>
</feature>
<keyword evidence="4 8" id="KW-0812">Transmembrane</keyword>
<keyword evidence="6 8" id="KW-0472">Membrane</keyword>
<feature type="transmembrane region" description="Helical" evidence="8">
    <location>
        <begin position="226"/>
        <end position="249"/>
    </location>
</feature>
<dbReference type="GO" id="GO:0022857">
    <property type="term" value="F:transmembrane transporter activity"/>
    <property type="evidence" value="ECO:0007669"/>
    <property type="project" value="InterPro"/>
</dbReference>
<feature type="transmembrane region" description="Helical" evidence="8">
    <location>
        <begin position="21"/>
        <end position="44"/>
    </location>
</feature>
<evidence type="ECO:0000256" key="4">
    <source>
        <dbReference type="ARBA" id="ARBA00022692"/>
    </source>
</evidence>
<gene>
    <name evidence="10" type="ORF">IW245_000115</name>
</gene>
<evidence type="ECO:0000313" key="10">
    <source>
        <dbReference type="EMBL" id="MBG6133921.1"/>
    </source>
</evidence>
<keyword evidence="5 8" id="KW-1133">Transmembrane helix</keyword>
<dbReference type="PANTHER" id="PTHR23513:SF6">
    <property type="entry name" value="MAJOR FACILITATOR SUPERFAMILY ASSOCIATED DOMAIN-CONTAINING PROTEIN"/>
    <property type="match status" value="1"/>
</dbReference>
<organism evidence="10 11">
    <name type="scientific">Longispora fulva</name>
    <dbReference type="NCBI Taxonomy" id="619741"/>
    <lineage>
        <taxon>Bacteria</taxon>
        <taxon>Bacillati</taxon>
        <taxon>Actinomycetota</taxon>
        <taxon>Actinomycetes</taxon>
        <taxon>Micromonosporales</taxon>
        <taxon>Micromonosporaceae</taxon>
        <taxon>Longispora</taxon>
    </lineage>
</organism>
<feature type="transmembrane region" description="Helical" evidence="8">
    <location>
        <begin position="384"/>
        <end position="403"/>
    </location>
</feature>
<dbReference type="InterPro" id="IPR036259">
    <property type="entry name" value="MFS_trans_sf"/>
</dbReference>
<keyword evidence="3" id="KW-1003">Cell membrane</keyword>
<proteinExistence type="predicted"/>
<feature type="domain" description="Major facilitator superfamily (MFS) profile" evidence="9">
    <location>
        <begin position="223"/>
        <end position="436"/>
    </location>
</feature>
<feature type="transmembrane region" description="Helical" evidence="8">
    <location>
        <begin position="161"/>
        <end position="184"/>
    </location>
</feature>
<keyword evidence="2" id="KW-0813">Transport</keyword>
<dbReference type="GO" id="GO:0005886">
    <property type="term" value="C:plasma membrane"/>
    <property type="evidence" value="ECO:0007669"/>
    <property type="project" value="UniProtKB-SubCell"/>
</dbReference>
<dbReference type="PANTHER" id="PTHR23513">
    <property type="entry name" value="INTEGRAL MEMBRANE EFFLUX PROTEIN-RELATED"/>
    <property type="match status" value="1"/>
</dbReference>
<dbReference type="RefSeq" id="WP_197001221.1">
    <property type="nucleotide sequence ID" value="NZ_BONS01000032.1"/>
</dbReference>
<evidence type="ECO:0000256" key="1">
    <source>
        <dbReference type="ARBA" id="ARBA00004651"/>
    </source>
</evidence>
<comment type="subcellular location">
    <subcellularLocation>
        <location evidence="1">Cell membrane</location>
        <topology evidence="1">Multi-pass membrane protein</topology>
    </subcellularLocation>
</comment>
<feature type="transmembrane region" description="Helical" evidence="8">
    <location>
        <begin position="315"/>
        <end position="337"/>
    </location>
</feature>
<feature type="transmembrane region" description="Helical" evidence="8">
    <location>
        <begin position="358"/>
        <end position="378"/>
    </location>
</feature>
<feature type="region of interest" description="Disordered" evidence="7">
    <location>
        <begin position="409"/>
        <end position="436"/>
    </location>
</feature>
<dbReference type="Gene3D" id="1.20.1250.20">
    <property type="entry name" value="MFS general substrate transporter like domains"/>
    <property type="match status" value="1"/>
</dbReference>
<feature type="compositionally biased region" description="Low complexity" evidence="7">
    <location>
        <begin position="419"/>
        <end position="436"/>
    </location>
</feature>
<reference evidence="10" key="1">
    <citation type="submission" date="2020-11" db="EMBL/GenBank/DDBJ databases">
        <title>Sequencing the genomes of 1000 actinobacteria strains.</title>
        <authorList>
            <person name="Klenk H.-P."/>
        </authorList>
    </citation>
    <scope>NUCLEOTIDE SEQUENCE</scope>
    <source>
        <strain evidence="10">DSM 45356</strain>
    </source>
</reference>
<evidence type="ECO:0000256" key="7">
    <source>
        <dbReference type="SAM" id="MobiDB-lite"/>
    </source>
</evidence>
<keyword evidence="11" id="KW-1185">Reference proteome</keyword>
<feature type="transmembrane region" description="Helical" evidence="8">
    <location>
        <begin position="255"/>
        <end position="278"/>
    </location>
</feature>
<name>A0A8J7GNM6_9ACTN</name>
<accession>A0A8J7GNM6</accession>
<dbReference type="AlphaFoldDB" id="A0A8J7GNM6"/>
<evidence type="ECO:0000256" key="6">
    <source>
        <dbReference type="ARBA" id="ARBA00023136"/>
    </source>
</evidence>
<evidence type="ECO:0000259" key="9">
    <source>
        <dbReference type="PROSITE" id="PS50850"/>
    </source>
</evidence>
<comment type="caution">
    <text evidence="10">The sequence shown here is derived from an EMBL/GenBank/DDBJ whole genome shotgun (WGS) entry which is preliminary data.</text>
</comment>